<dbReference type="PANTHER" id="PTHR11785">
    <property type="entry name" value="AMINO ACID TRANSPORTER"/>
    <property type="match status" value="1"/>
</dbReference>
<keyword evidence="4 5" id="KW-0472">Membrane</keyword>
<evidence type="ECO:0000256" key="5">
    <source>
        <dbReference type="SAM" id="Phobius"/>
    </source>
</evidence>
<feature type="transmembrane region" description="Helical" evidence="5">
    <location>
        <begin position="42"/>
        <end position="61"/>
    </location>
</feature>
<dbReference type="Gene3D" id="1.20.1740.10">
    <property type="entry name" value="Amino acid/polyamine transporter I"/>
    <property type="match status" value="1"/>
</dbReference>
<feature type="transmembrane region" description="Helical" evidence="5">
    <location>
        <begin position="73"/>
        <end position="91"/>
    </location>
</feature>
<gene>
    <name evidence="6" type="ORF">GPUH_LOCUS9561</name>
</gene>
<reference evidence="8" key="1">
    <citation type="submission" date="2016-06" db="UniProtKB">
        <authorList>
            <consortium name="WormBaseParasite"/>
        </authorList>
    </citation>
    <scope>IDENTIFICATION</scope>
</reference>
<dbReference type="Pfam" id="PF13520">
    <property type="entry name" value="AA_permease_2"/>
    <property type="match status" value="1"/>
</dbReference>
<dbReference type="InterPro" id="IPR002293">
    <property type="entry name" value="AA/rel_permease1"/>
</dbReference>
<comment type="subcellular location">
    <subcellularLocation>
        <location evidence="1">Membrane</location>
        <topology evidence="1">Multi-pass membrane protein</topology>
    </subcellularLocation>
</comment>
<dbReference type="EMBL" id="UYRT01031761">
    <property type="protein sequence ID" value="VDK73862.1"/>
    <property type="molecule type" value="Genomic_DNA"/>
</dbReference>
<keyword evidence="2 5" id="KW-0812">Transmembrane</keyword>
<proteinExistence type="predicted"/>
<dbReference type="GO" id="GO:0015179">
    <property type="term" value="F:L-amino acid transmembrane transporter activity"/>
    <property type="evidence" value="ECO:0007669"/>
    <property type="project" value="TreeGrafter"/>
</dbReference>
<accession>A0A183DLG9</accession>
<evidence type="ECO:0000313" key="7">
    <source>
        <dbReference type="Proteomes" id="UP000271098"/>
    </source>
</evidence>
<keyword evidence="7" id="KW-1185">Reference proteome</keyword>
<dbReference type="AlphaFoldDB" id="A0A183DLG9"/>
<dbReference type="InterPro" id="IPR050598">
    <property type="entry name" value="AminoAcid_Transporter"/>
</dbReference>
<reference evidence="6 7" key="2">
    <citation type="submission" date="2018-11" db="EMBL/GenBank/DDBJ databases">
        <authorList>
            <consortium name="Pathogen Informatics"/>
        </authorList>
    </citation>
    <scope>NUCLEOTIDE SEQUENCE [LARGE SCALE GENOMIC DNA]</scope>
</reference>
<evidence type="ECO:0000313" key="6">
    <source>
        <dbReference type="EMBL" id="VDK73862.1"/>
    </source>
</evidence>
<dbReference type="Proteomes" id="UP000271098">
    <property type="component" value="Unassembled WGS sequence"/>
</dbReference>
<evidence type="ECO:0000256" key="2">
    <source>
        <dbReference type="ARBA" id="ARBA00022692"/>
    </source>
</evidence>
<evidence type="ECO:0000256" key="3">
    <source>
        <dbReference type="ARBA" id="ARBA00022989"/>
    </source>
</evidence>
<dbReference type="WBParaSite" id="GPUH_0000957101-mRNA-1">
    <property type="protein sequence ID" value="GPUH_0000957101-mRNA-1"/>
    <property type="gene ID" value="GPUH_0000957101"/>
</dbReference>
<protein>
    <submittedName>
        <fullName evidence="8">Amino acid transporter</fullName>
    </submittedName>
</protein>
<evidence type="ECO:0000256" key="4">
    <source>
        <dbReference type="ARBA" id="ARBA00023136"/>
    </source>
</evidence>
<sequence length="132" mass="14966">MQARFLKEKSTNAVSVAIVWVNFYSLEKSASVFQIVATAAKLIAMALIIIGGAYCLIFKGMTDNFKNPMENSFFNMHSLVVALNAGFYSYFGWDILNYSIGEIRNPARYDEDYFFLLLKPVQGSKWSKTFIS</sequence>
<keyword evidence="3 5" id="KW-1133">Transmembrane helix</keyword>
<dbReference type="GO" id="GO:0016020">
    <property type="term" value="C:membrane"/>
    <property type="evidence" value="ECO:0007669"/>
    <property type="project" value="UniProtKB-SubCell"/>
</dbReference>
<organism evidence="8">
    <name type="scientific">Gongylonema pulchrum</name>
    <dbReference type="NCBI Taxonomy" id="637853"/>
    <lineage>
        <taxon>Eukaryota</taxon>
        <taxon>Metazoa</taxon>
        <taxon>Ecdysozoa</taxon>
        <taxon>Nematoda</taxon>
        <taxon>Chromadorea</taxon>
        <taxon>Rhabditida</taxon>
        <taxon>Spirurina</taxon>
        <taxon>Spiruromorpha</taxon>
        <taxon>Spiruroidea</taxon>
        <taxon>Gongylonematidae</taxon>
        <taxon>Gongylonema</taxon>
    </lineage>
</organism>
<evidence type="ECO:0000313" key="8">
    <source>
        <dbReference type="WBParaSite" id="GPUH_0000957101-mRNA-1"/>
    </source>
</evidence>
<name>A0A183DLG9_9BILA</name>
<dbReference type="OrthoDB" id="5982228at2759"/>
<evidence type="ECO:0000256" key="1">
    <source>
        <dbReference type="ARBA" id="ARBA00004141"/>
    </source>
</evidence>
<dbReference type="PANTHER" id="PTHR11785:SF528">
    <property type="entry name" value="AMINO ACID TRANSPORTER PROTEIN JHI-21"/>
    <property type="match status" value="1"/>
</dbReference>